<dbReference type="Proteomes" id="UP000031057">
    <property type="component" value="Unassembled WGS sequence"/>
</dbReference>
<proteinExistence type="predicted"/>
<dbReference type="CDD" id="cd00531">
    <property type="entry name" value="NTF2_like"/>
    <property type="match status" value="1"/>
</dbReference>
<dbReference type="InterPro" id="IPR037401">
    <property type="entry name" value="SnoaL-like"/>
</dbReference>
<feature type="domain" description="SnoaL-like" evidence="1">
    <location>
        <begin position="6"/>
        <end position="148"/>
    </location>
</feature>
<evidence type="ECO:0000259" key="1">
    <source>
        <dbReference type="Pfam" id="PF13577"/>
    </source>
</evidence>
<gene>
    <name evidence="2" type="ORF">LK12_17965</name>
</gene>
<accession>A0A0B1ZKI8</accession>
<dbReference type="AlphaFoldDB" id="A0A0B1ZKI8"/>
<dbReference type="InterPro" id="IPR032710">
    <property type="entry name" value="NTF2-like_dom_sf"/>
</dbReference>
<protein>
    <recommendedName>
        <fullName evidence="1">SnoaL-like domain-containing protein</fullName>
    </recommendedName>
</protein>
<dbReference type="EMBL" id="JTDI01000006">
    <property type="protein sequence ID" value="KHK89810.1"/>
    <property type="molecule type" value="Genomic_DNA"/>
</dbReference>
<dbReference type="OrthoDB" id="7851780at2"/>
<name>A0A0B1ZKI8_9SPHN</name>
<dbReference type="SUPFAM" id="SSF54427">
    <property type="entry name" value="NTF2-like"/>
    <property type="match status" value="1"/>
</dbReference>
<evidence type="ECO:0000313" key="3">
    <source>
        <dbReference type="Proteomes" id="UP000031057"/>
    </source>
</evidence>
<dbReference type="RefSeq" id="WP_039287154.1">
    <property type="nucleotide sequence ID" value="NZ_JTDI01000006.1"/>
</dbReference>
<reference evidence="2 3" key="1">
    <citation type="submission" date="2014-10" db="EMBL/GenBank/DDBJ databases">
        <title>Genome sequence of Novosphingobium malaysiense MUSC 273(T).</title>
        <authorList>
            <person name="Lee L.-H."/>
        </authorList>
    </citation>
    <scope>NUCLEOTIDE SEQUENCE [LARGE SCALE GENOMIC DNA]</scope>
    <source>
        <strain evidence="2 3">MUSC 273</strain>
    </source>
</reference>
<evidence type="ECO:0000313" key="2">
    <source>
        <dbReference type="EMBL" id="KHK89810.1"/>
    </source>
</evidence>
<organism evidence="2 3">
    <name type="scientific">Novosphingobium malaysiense</name>
    <dbReference type="NCBI Taxonomy" id="1348853"/>
    <lineage>
        <taxon>Bacteria</taxon>
        <taxon>Pseudomonadati</taxon>
        <taxon>Pseudomonadota</taxon>
        <taxon>Alphaproteobacteria</taxon>
        <taxon>Sphingomonadales</taxon>
        <taxon>Sphingomonadaceae</taxon>
        <taxon>Novosphingobium</taxon>
    </lineage>
</organism>
<sequence>MDAVTRLLAIEDIKQLKARYFRCMDAKDWDALVNVFTPDAHFDMSQAWSVPDPNSGQWVPPFDDNFKLVGRDAFVAMLKDALGPMHTVHHGHCPEITVQDAEHASGIWAMEDIIRNGANQPRHSLHAYGHYHETYLKTESGWQIAEMRLTRLYIAEKITA</sequence>
<comment type="caution">
    <text evidence="2">The sequence shown here is derived from an EMBL/GenBank/DDBJ whole genome shotgun (WGS) entry which is preliminary data.</text>
</comment>
<dbReference type="Gene3D" id="3.10.450.50">
    <property type="match status" value="1"/>
</dbReference>
<dbReference type="Pfam" id="PF13577">
    <property type="entry name" value="SnoaL_4"/>
    <property type="match status" value="1"/>
</dbReference>
<dbReference type="STRING" id="1348853.LK12_17965"/>
<keyword evidence="3" id="KW-1185">Reference proteome</keyword>